<evidence type="ECO:0000256" key="7">
    <source>
        <dbReference type="ARBA" id="ARBA00022833"/>
    </source>
</evidence>
<organism evidence="13 14">
    <name type="scientific">Takifugu flavidus</name>
    <name type="common">sansaifugu</name>
    <dbReference type="NCBI Taxonomy" id="433684"/>
    <lineage>
        <taxon>Eukaryota</taxon>
        <taxon>Metazoa</taxon>
        <taxon>Chordata</taxon>
        <taxon>Craniata</taxon>
        <taxon>Vertebrata</taxon>
        <taxon>Euteleostomi</taxon>
        <taxon>Actinopterygii</taxon>
        <taxon>Neopterygii</taxon>
        <taxon>Teleostei</taxon>
        <taxon>Neoteleostei</taxon>
        <taxon>Acanthomorphata</taxon>
        <taxon>Eupercaria</taxon>
        <taxon>Tetraodontiformes</taxon>
        <taxon>Tetradontoidea</taxon>
        <taxon>Tetraodontidae</taxon>
        <taxon>Takifugu</taxon>
    </lineage>
</organism>
<dbReference type="GO" id="GO:0000981">
    <property type="term" value="F:DNA-binding transcription factor activity, RNA polymerase II-specific"/>
    <property type="evidence" value="ECO:0007669"/>
    <property type="project" value="TreeGrafter"/>
</dbReference>
<evidence type="ECO:0000256" key="9">
    <source>
        <dbReference type="ARBA" id="ARBA00023125"/>
    </source>
</evidence>
<dbReference type="PANTHER" id="PTHR15507">
    <property type="entry name" value="ZINC FINGER PROTEIN RLF"/>
    <property type="match status" value="1"/>
</dbReference>
<comment type="similarity">
    <text evidence="2">Belongs to the krueppel C2H2-type zinc-finger protein family.</text>
</comment>
<keyword evidence="5" id="KW-0677">Repeat</keyword>
<evidence type="ECO:0000256" key="4">
    <source>
        <dbReference type="ARBA" id="ARBA00022723"/>
    </source>
</evidence>
<dbReference type="GO" id="GO:0005634">
    <property type="term" value="C:nucleus"/>
    <property type="evidence" value="ECO:0007669"/>
    <property type="project" value="UniProtKB-SubCell"/>
</dbReference>
<keyword evidence="7" id="KW-0862">Zinc</keyword>
<name>A0A5C6NQ56_9TELE</name>
<evidence type="ECO:0000256" key="8">
    <source>
        <dbReference type="ARBA" id="ARBA00023015"/>
    </source>
</evidence>
<protein>
    <submittedName>
        <fullName evidence="13">Zinc finger protein 292</fullName>
    </submittedName>
</protein>
<keyword evidence="9" id="KW-0238">DNA-binding</keyword>
<dbReference type="Pfam" id="PF25580">
    <property type="entry name" value="TPR_Rlf"/>
    <property type="match status" value="1"/>
</dbReference>
<keyword evidence="11" id="KW-0539">Nucleus</keyword>
<proteinExistence type="inferred from homology"/>
<accession>A0A5C6NQ56</accession>
<evidence type="ECO:0000256" key="2">
    <source>
        <dbReference type="ARBA" id="ARBA00006991"/>
    </source>
</evidence>
<evidence type="ECO:0000256" key="1">
    <source>
        <dbReference type="ARBA" id="ARBA00004123"/>
    </source>
</evidence>
<evidence type="ECO:0000256" key="6">
    <source>
        <dbReference type="ARBA" id="ARBA00022771"/>
    </source>
</evidence>
<evidence type="ECO:0000256" key="3">
    <source>
        <dbReference type="ARBA" id="ARBA00022553"/>
    </source>
</evidence>
<dbReference type="Proteomes" id="UP000324091">
    <property type="component" value="Chromosome 19"/>
</dbReference>
<keyword evidence="10" id="KW-0804">Transcription</keyword>
<evidence type="ECO:0000313" key="13">
    <source>
        <dbReference type="EMBL" id="TWW68260.1"/>
    </source>
</evidence>
<evidence type="ECO:0000256" key="11">
    <source>
        <dbReference type="ARBA" id="ARBA00023242"/>
    </source>
</evidence>
<keyword evidence="3" id="KW-0597">Phosphoprotein</keyword>
<dbReference type="PANTHER" id="PTHR15507:SF14">
    <property type="entry name" value="ZINC FINGER PROTEIN 292"/>
    <property type="match status" value="1"/>
</dbReference>
<reference evidence="13 14" key="1">
    <citation type="submission" date="2019-04" db="EMBL/GenBank/DDBJ databases">
        <title>Chromosome genome assembly for Takifugu flavidus.</title>
        <authorList>
            <person name="Xiao S."/>
        </authorList>
    </citation>
    <scope>NUCLEOTIDE SEQUENCE [LARGE SCALE GENOMIC DNA]</scope>
    <source>
        <strain evidence="13">HTHZ2018</strain>
        <tissue evidence="13">Muscle</tissue>
    </source>
</reference>
<comment type="subcellular location">
    <subcellularLocation>
        <location evidence="1">Nucleus</location>
    </subcellularLocation>
</comment>
<comment type="caution">
    <text evidence="13">The sequence shown here is derived from an EMBL/GenBank/DDBJ whole genome shotgun (WGS) entry which is preliminary data.</text>
</comment>
<sequence length="502" mass="57008">MADEEAEVDPSPEKGIGETVLELRERLQKLEEVALRQSSESAIQSSTLYCQGFCRTLLEFAGRWSIEEDPLPLVEVYIVALLSYAQASSYLSLQCENVPLVVERLSLSFVELLLSLKITVPEDLWKKFQLSVQFSSAKLQENGISQPSVLVGLCHYDGVWNSQVLKGLLSREKLQPEEVATFLMQEGPVLLEMRVKQLMKDSQAEKAAALAAVCSQCPAFPEKSSFKQLYLVCLCATSERDQLMEELSKEDCHDALEMICNLESDGDEKAAFSLCSAFLTRQLLQGDSYCAWELTLFWSKLLKRLEPTEQAFLDQCRQMSLLSKTVYHILFLIKVVQSEIDHTGLPVCIEMCIRALRVESDDGNTKASVCKTISCLLPTDLEVKRACQLTEFLLEPTVDAYYAVETLYNEPDQKVEEEKMPVPNSLRCELLLVLKTQWPFDPEFWDWRTLKRQCLALMGEEASIVSSIDLLNEEEPQQDEEAFSQVTSRTADYQFLEFRGRI</sequence>
<gene>
    <name evidence="13" type="ORF">D4764_19G0000580</name>
</gene>
<feature type="domain" description="Zinc finger protein Rlf/292/654 TPR repeats" evidence="12">
    <location>
        <begin position="246"/>
        <end position="467"/>
    </location>
</feature>
<dbReference type="InterPro" id="IPR057986">
    <property type="entry name" value="TPR_Rlf/292/654"/>
</dbReference>
<dbReference type="GO" id="GO:0003677">
    <property type="term" value="F:DNA binding"/>
    <property type="evidence" value="ECO:0007669"/>
    <property type="project" value="UniProtKB-KW"/>
</dbReference>
<evidence type="ECO:0000259" key="12">
    <source>
        <dbReference type="Pfam" id="PF25580"/>
    </source>
</evidence>
<evidence type="ECO:0000313" key="14">
    <source>
        <dbReference type="Proteomes" id="UP000324091"/>
    </source>
</evidence>
<evidence type="ECO:0000256" key="5">
    <source>
        <dbReference type="ARBA" id="ARBA00022737"/>
    </source>
</evidence>
<keyword evidence="8" id="KW-0805">Transcription regulation</keyword>
<keyword evidence="6" id="KW-0863">Zinc-finger</keyword>
<dbReference type="AlphaFoldDB" id="A0A5C6NQ56"/>
<dbReference type="EMBL" id="RHFK02000011">
    <property type="protein sequence ID" value="TWW68260.1"/>
    <property type="molecule type" value="Genomic_DNA"/>
</dbReference>
<dbReference type="GO" id="GO:0008270">
    <property type="term" value="F:zinc ion binding"/>
    <property type="evidence" value="ECO:0007669"/>
    <property type="project" value="UniProtKB-KW"/>
</dbReference>
<keyword evidence="14" id="KW-1185">Reference proteome</keyword>
<evidence type="ECO:0000256" key="10">
    <source>
        <dbReference type="ARBA" id="ARBA00023163"/>
    </source>
</evidence>
<dbReference type="InterPro" id="IPR052251">
    <property type="entry name" value="GH-ZnFinger_Regulators"/>
</dbReference>
<keyword evidence="4" id="KW-0479">Metal-binding</keyword>